<feature type="transmembrane region" description="Helical" evidence="2">
    <location>
        <begin position="104"/>
        <end position="127"/>
    </location>
</feature>
<dbReference type="EMBL" id="JAEHOD010000013">
    <property type="protein sequence ID" value="KAG2449862.1"/>
    <property type="molecule type" value="Genomic_DNA"/>
</dbReference>
<sequence length="346" mass="35915">MYWGHKTALTFACWVFFAVCFIQGCIWLPISGVALGGCKYCRDQFQGKGRTNLTSVASDLTYAYGLDIGCIASAFKFDLYYPQEASGSNAPHHYYSWCVNSGPVAGLIGGGVVLAAALAVLPVFFFASPPQPKKHQVSFIGPSDLSPEAYAEAFQTTNAAQRQQQMKSAAPTSISTANNNSTKNGNGSQLGVLAAVGASYYASPASSPASARTVASPQLLLSPRVTLSPAGSAPSPRSPGAGAGYVTYSNSAAVYPVNSVGGAGAPGAVPVYGTAPMQPGNGDGGAATAELQHQQRQQQLQAQLQQQDLLEQMAAQQRQQQAALMKLVTGTQGMNAHPHLGGRAHG</sequence>
<keyword evidence="2" id="KW-0812">Transmembrane</keyword>
<accession>A0A835WLK8</accession>
<evidence type="ECO:0000256" key="2">
    <source>
        <dbReference type="SAM" id="Phobius"/>
    </source>
</evidence>
<protein>
    <submittedName>
        <fullName evidence="3">Uncharacterized protein</fullName>
    </submittedName>
</protein>
<keyword evidence="2" id="KW-1133">Transmembrane helix</keyword>
<comment type="caution">
    <text evidence="3">The sequence shown here is derived from an EMBL/GenBank/DDBJ whole genome shotgun (WGS) entry which is preliminary data.</text>
</comment>
<feature type="transmembrane region" description="Helical" evidence="2">
    <location>
        <begin position="7"/>
        <end position="30"/>
    </location>
</feature>
<proteinExistence type="predicted"/>
<keyword evidence="4" id="KW-1185">Reference proteome</keyword>
<name>A0A835WLK8_9CHLO</name>
<evidence type="ECO:0000313" key="4">
    <source>
        <dbReference type="Proteomes" id="UP000613740"/>
    </source>
</evidence>
<evidence type="ECO:0000313" key="3">
    <source>
        <dbReference type="EMBL" id="KAG2449862.1"/>
    </source>
</evidence>
<organism evidence="3 4">
    <name type="scientific">Chlamydomonas schloesseri</name>
    <dbReference type="NCBI Taxonomy" id="2026947"/>
    <lineage>
        <taxon>Eukaryota</taxon>
        <taxon>Viridiplantae</taxon>
        <taxon>Chlorophyta</taxon>
        <taxon>core chlorophytes</taxon>
        <taxon>Chlorophyceae</taxon>
        <taxon>CS clade</taxon>
        <taxon>Chlamydomonadales</taxon>
        <taxon>Chlamydomonadaceae</taxon>
        <taxon>Chlamydomonas</taxon>
    </lineage>
</organism>
<dbReference type="AlphaFoldDB" id="A0A835WLK8"/>
<dbReference type="Proteomes" id="UP000613740">
    <property type="component" value="Unassembled WGS sequence"/>
</dbReference>
<reference evidence="3" key="1">
    <citation type="journal article" date="2020" name="bioRxiv">
        <title>Comparative genomics of Chlamydomonas.</title>
        <authorList>
            <person name="Craig R.J."/>
            <person name="Hasan A.R."/>
            <person name="Ness R.W."/>
            <person name="Keightley P.D."/>
        </authorList>
    </citation>
    <scope>NUCLEOTIDE SEQUENCE</scope>
    <source>
        <strain evidence="3">CCAP 11/173</strain>
    </source>
</reference>
<feature type="region of interest" description="Disordered" evidence="1">
    <location>
        <begin position="156"/>
        <end position="186"/>
    </location>
</feature>
<dbReference type="OrthoDB" id="525514at2759"/>
<evidence type="ECO:0000256" key="1">
    <source>
        <dbReference type="SAM" id="MobiDB-lite"/>
    </source>
</evidence>
<dbReference type="PROSITE" id="PS51257">
    <property type="entry name" value="PROKAR_LIPOPROTEIN"/>
    <property type="match status" value="1"/>
</dbReference>
<keyword evidence="2" id="KW-0472">Membrane</keyword>
<gene>
    <name evidence="3" type="ORF">HYH02_005385</name>
</gene>